<feature type="domain" description="DNA2/NAM7 helicase helicase" evidence="3">
    <location>
        <begin position="953"/>
        <end position="994"/>
    </location>
</feature>
<dbReference type="InterPro" id="IPR027417">
    <property type="entry name" value="P-loop_NTPase"/>
</dbReference>
<dbReference type="RefSeq" id="WP_106932977.1">
    <property type="nucleotide sequence ID" value="NZ_PYFT01000001.1"/>
</dbReference>
<sequence length="1577" mass="177800">MTAVSQVSARLEASRRDLLDLSLRNPLLNYRPLQAKGVEIVNEIPAEVYRLLVLEGKAMTFLPIDSKTANSLLDKMPSSPENGKSAVEPLTLTPAQTDNKLQTRETTPKLENRLLQTYHAARLFVEEQGVNILYLTLGALTWYEAGNNDDARQAPLLLIPVDLTRSSARERFQLRYTGGEVGENLSLIAKMKADFGLQIPELPDTDEVDVTGYFDEVWKEIVGRQGWLINSTAIALGFFSFGKFMMYNDLDTANWSDETSPANHPLLQALLHEDGFQEPAPLISDEDPLDPHLNLAEVRQVVDADSSQTLAILDVNQGRNLVIQGPPGTGKSQTITNLIAEAIGKGKTVLFVAEKMAALEVVKRRLDKVGLGEACLELHSHKTNKKEVTKELARTLDLGKPKVKEQESELNLLVQLRERLNSYCEAVNKPIGQSDLTTYDVYGQLLQLRKQYPQADLPRFALPALLTWSRDEFRRRDALIQELQARLKQLGEPKKLIFWGSQRKQLLPAEENQITQALEGTRQSITALQPNAQQLSIIVMVPLPTNYTETAALSALVHRLLRSPNYAGVPVKSSNWLIQQTELEQLLTAGKSYATIQAQFQDKLLPEAWAATTEALEIRENLMAYGEKWWKFLSGAYRKSKKKLAGLSKTVLPDTTNEQLKLIDAILEANRQLKIIHQHQELGQATFGKQWRSERSDWPHFITIQKWLTEIYQDIASQIIPKAVLDFLAGEPNLTSLQPNLQQLEQHLLNHRTHLTEVKQLLLLDEVLRFGRENYLEEQPFTEQLLLLQKWQTHLPELHQIVGWNNLTLRLQQEGLQEIINRAITWPEAGAYLYPAFRQTWLEALLEQAYTERPALQQFQRAGHEDVIQKFNELDSLMLAYNRAKLALAHWQNLPLHQAGGQLGILRREFEKKARHLPIRQLMAKAGNAIQAIKPVFMMGPLSIANFLPPECLNFDLVIFDEASQVKPVDAFGAILRAKQVVVVGDSKQMPPTSFFDSLVNEEEADEENITTDVESILGLFAAQGAPQRMLRWHYRSRHESLIAVSNQEFYENRLVIFPSPDAGRKEIGLIYRHLPQTFYDRGKTRTNPQEAETVAQAIMQHARTQPELTLGVAAFSMAQMQAIINQLEILRKADPGAEPFFQAHPNEPFFVKNLENVQGDERDVIFVSTGYGRTAEGNLAMNFGPLNGTGGERRLNVLITRARLRCEIFTNLSPDDIDLSRTSSRGVQAFKTFLTYAKNGHLSTGETTINPEVQAAPFEEVVYQALTNLGYQLKPKVGSAGFHVDFAVVDPQQPGHYALGIECDGATYYSARSARDRDRLRQSVLQSLGWNLYHVWSTDWFRNPEAELKRLVSAIEQALGNDSIPKSNGAVVKRKSEEPVITRHTATTQEPNTGLPPYQVANLTIKLGIQELAEVSVTKLADWVWQVVQVESPVHITEVTRRIAEAVNLTKVGPRVKTAIERAIDYGIQQGVMRREKDFLWLPNMAQPPLRDRSQLPASVRDIDLISPAEIKLFIQKTVTESYGLTSDEVAPATAKLMGFSRVTDDIREQIDLMVEELLQAGVFTQQEGHIVRPRR</sequence>
<keyword evidence="7" id="KW-1185">Reference proteome</keyword>
<dbReference type="Pfam" id="PF13086">
    <property type="entry name" value="AAA_11"/>
    <property type="match status" value="2"/>
</dbReference>
<feature type="domain" description="Restriction endonuclease type II-like" evidence="5">
    <location>
        <begin position="1259"/>
        <end position="1356"/>
    </location>
</feature>
<evidence type="ECO:0000313" key="6">
    <source>
        <dbReference type="EMBL" id="PSR56801.1"/>
    </source>
</evidence>
<dbReference type="Gene3D" id="3.40.960.10">
    <property type="entry name" value="VSR Endonuclease"/>
    <property type="match status" value="1"/>
</dbReference>
<proteinExistence type="predicted"/>
<dbReference type="Pfam" id="PF13087">
    <property type="entry name" value="AAA_12"/>
    <property type="match status" value="1"/>
</dbReference>
<evidence type="ECO:0000256" key="1">
    <source>
        <dbReference type="SAM" id="MobiDB-lite"/>
    </source>
</evidence>
<dbReference type="CDD" id="cd18808">
    <property type="entry name" value="SF1_C_Upf1"/>
    <property type="match status" value="1"/>
</dbReference>
<protein>
    <submittedName>
        <fullName evidence="6">DUF3320 domain-containing protein</fullName>
    </submittedName>
</protein>
<dbReference type="OrthoDB" id="9757917at2"/>
<feature type="region of interest" description="Disordered" evidence="1">
    <location>
        <begin position="76"/>
        <end position="95"/>
    </location>
</feature>
<dbReference type="InterPro" id="IPR049468">
    <property type="entry name" value="Restrct_endonuc-II-like_dom"/>
</dbReference>
<dbReference type="PANTHER" id="PTHR10887">
    <property type="entry name" value="DNA2/NAM7 HELICASE FAMILY"/>
    <property type="match status" value="1"/>
</dbReference>
<dbReference type="Gene3D" id="3.40.50.300">
    <property type="entry name" value="P-loop containing nucleotide triphosphate hydrolases"/>
    <property type="match status" value="3"/>
</dbReference>
<dbReference type="InterPro" id="IPR047187">
    <property type="entry name" value="SF1_C_Upf1"/>
</dbReference>
<reference evidence="6 7" key="1">
    <citation type="submission" date="2018-03" db="EMBL/GenBank/DDBJ databases">
        <title>Adhaeribacter sp. HMF7605 Genome sequencing and assembly.</title>
        <authorList>
            <person name="Kang H."/>
            <person name="Kang J."/>
            <person name="Cha I."/>
            <person name="Kim H."/>
            <person name="Joh K."/>
        </authorList>
    </citation>
    <scope>NUCLEOTIDE SEQUENCE [LARGE SCALE GENOMIC DNA]</scope>
    <source>
        <strain evidence="6 7">HMF7605</strain>
    </source>
</reference>
<evidence type="ECO:0000313" key="7">
    <source>
        <dbReference type="Proteomes" id="UP000240357"/>
    </source>
</evidence>
<feature type="domain" description="DNA2/NAM7 helicase-like C-terminal" evidence="4">
    <location>
        <begin position="1021"/>
        <end position="1211"/>
    </location>
</feature>
<dbReference type="FunFam" id="3.40.50.300:FF:002063">
    <property type="entry name" value="DNA helicase related protein"/>
    <property type="match status" value="1"/>
</dbReference>
<dbReference type="InterPro" id="IPR011335">
    <property type="entry name" value="Restrct_endonuc-II-like"/>
</dbReference>
<dbReference type="EMBL" id="PYFT01000001">
    <property type="protein sequence ID" value="PSR56801.1"/>
    <property type="molecule type" value="Genomic_DNA"/>
</dbReference>
<organism evidence="6 7">
    <name type="scientific">Adhaeribacter arboris</name>
    <dbReference type="NCBI Taxonomy" id="2072846"/>
    <lineage>
        <taxon>Bacteria</taxon>
        <taxon>Pseudomonadati</taxon>
        <taxon>Bacteroidota</taxon>
        <taxon>Cytophagia</taxon>
        <taxon>Cytophagales</taxon>
        <taxon>Hymenobacteraceae</taxon>
        <taxon>Adhaeribacter</taxon>
    </lineage>
</organism>
<name>A0A2T2YMS5_9BACT</name>
<evidence type="ECO:0000259" key="3">
    <source>
        <dbReference type="Pfam" id="PF13086"/>
    </source>
</evidence>
<dbReference type="SUPFAM" id="SSF52980">
    <property type="entry name" value="Restriction endonuclease-like"/>
    <property type="match status" value="1"/>
</dbReference>
<dbReference type="Pfam" id="PF18741">
    <property type="entry name" value="MTES_1575"/>
    <property type="match status" value="1"/>
</dbReference>
<dbReference type="SUPFAM" id="SSF52540">
    <property type="entry name" value="P-loop containing nucleoside triphosphate hydrolases"/>
    <property type="match status" value="1"/>
</dbReference>
<feature type="domain" description="DUF3320" evidence="2">
    <location>
        <begin position="1412"/>
        <end position="1458"/>
    </location>
</feature>
<evidence type="ECO:0000259" key="2">
    <source>
        <dbReference type="Pfam" id="PF11784"/>
    </source>
</evidence>
<dbReference type="Pfam" id="PF11784">
    <property type="entry name" value="DUF3320"/>
    <property type="match status" value="1"/>
</dbReference>
<evidence type="ECO:0000259" key="5">
    <source>
        <dbReference type="Pfam" id="PF18741"/>
    </source>
</evidence>
<dbReference type="FunFam" id="3.40.960.10:FF:000002">
    <property type="entry name" value="DNA helicase related protein"/>
    <property type="match status" value="1"/>
</dbReference>
<dbReference type="InterPro" id="IPR045055">
    <property type="entry name" value="DNA2/NAM7-like"/>
</dbReference>
<dbReference type="InterPro" id="IPR041679">
    <property type="entry name" value="DNA2/NAM7-like_C"/>
</dbReference>
<dbReference type="InterPro" id="IPR021754">
    <property type="entry name" value="DUF3320"/>
</dbReference>
<feature type="domain" description="DNA2/NAM7 helicase helicase" evidence="3">
    <location>
        <begin position="305"/>
        <end position="469"/>
    </location>
</feature>
<evidence type="ECO:0000259" key="4">
    <source>
        <dbReference type="Pfam" id="PF13087"/>
    </source>
</evidence>
<comment type="caution">
    <text evidence="6">The sequence shown here is derived from an EMBL/GenBank/DDBJ whole genome shotgun (WGS) entry which is preliminary data.</text>
</comment>
<dbReference type="Proteomes" id="UP000240357">
    <property type="component" value="Unassembled WGS sequence"/>
</dbReference>
<gene>
    <name evidence="6" type="ORF">AHMF7605_26530</name>
</gene>
<dbReference type="InterPro" id="IPR025103">
    <property type="entry name" value="DUF4011"/>
</dbReference>
<accession>A0A2T2YMS5</accession>
<dbReference type="InterPro" id="IPR041677">
    <property type="entry name" value="DNA2/NAM7_AAA_11"/>
</dbReference>
<dbReference type="PANTHER" id="PTHR10887:SF530">
    <property type="entry name" value="SUPERFAMILY I DNA HELICASES"/>
    <property type="match status" value="1"/>
</dbReference>
<dbReference type="Pfam" id="PF13195">
    <property type="entry name" value="DUF4011"/>
    <property type="match status" value="1"/>
</dbReference>
<dbReference type="GO" id="GO:0004386">
    <property type="term" value="F:helicase activity"/>
    <property type="evidence" value="ECO:0007669"/>
    <property type="project" value="InterPro"/>
</dbReference>